<sequence>MPILEMKNICKYFPGVKALDGVSFDLQEGEVHGLIGENGAGKSTLMKVLSGVYQPTKGDIIYQGEKVEFDGVLSAIEKGICIIHQEFNLFDNLPVAENIFIGREPIKSSGLVDKVQLRVWTEELLAKYNLNLDPDKKVKELSVAYQQMVEIAKALSYNSKVLIMDEPTDALTKREEKVLFNIIEMLKESGLTIVYISHRLEELFEVCDRVTVLRDGQKIVTKDIEDLDKNSLVSYMVGRELTDFYNWEEHPIGEEILKVENLSDNRHINNVSFDLKKGEILGFSGLVGAGRTELMKSILGVNSVVEGKVYLEGDEIKISGIKDAIDHGIGYLSEDRKKEGLILQMSTRENTTLTILDKISQFLFPDKKKEYDIVDSFIEDLDIKTTSKQKVRNLSGGNQQKVAIAKWLAIKPKILVLDEPTRGVDVGAKAKIYSLIVELAKQGIGIIMISSELPEVIGMSDRIFVMYEGDITGEFSRQNFNQEDIMLAASGEKIRKV</sequence>
<dbReference type="InterPro" id="IPR027417">
    <property type="entry name" value="P-loop_NTPase"/>
</dbReference>
<comment type="subcellular location">
    <subcellularLocation>
        <location evidence="1">Cell membrane</location>
        <topology evidence="1">Peripheral membrane protein</topology>
    </subcellularLocation>
</comment>
<dbReference type="SMART" id="SM00382">
    <property type="entry name" value="AAA"/>
    <property type="match status" value="2"/>
</dbReference>
<evidence type="ECO:0000313" key="11">
    <source>
        <dbReference type="EMBL" id="SNY47486.1"/>
    </source>
</evidence>
<evidence type="ECO:0000256" key="5">
    <source>
        <dbReference type="ARBA" id="ARBA00022737"/>
    </source>
</evidence>
<evidence type="ECO:0000256" key="2">
    <source>
        <dbReference type="ARBA" id="ARBA00022448"/>
    </source>
</evidence>
<feature type="domain" description="ABC transporter" evidence="10">
    <location>
        <begin position="4"/>
        <end position="240"/>
    </location>
</feature>
<evidence type="ECO:0000256" key="7">
    <source>
        <dbReference type="ARBA" id="ARBA00022840"/>
    </source>
</evidence>
<organism evidence="11 12">
    <name type="scientific">Orenia metallireducens</name>
    <dbReference type="NCBI Taxonomy" id="1413210"/>
    <lineage>
        <taxon>Bacteria</taxon>
        <taxon>Bacillati</taxon>
        <taxon>Bacillota</taxon>
        <taxon>Clostridia</taxon>
        <taxon>Halanaerobiales</taxon>
        <taxon>Halobacteroidaceae</taxon>
        <taxon>Orenia</taxon>
    </lineage>
</organism>
<dbReference type="Gene3D" id="3.40.50.300">
    <property type="entry name" value="P-loop containing nucleotide triphosphate hydrolases"/>
    <property type="match status" value="2"/>
</dbReference>
<dbReference type="GO" id="GO:0016887">
    <property type="term" value="F:ATP hydrolysis activity"/>
    <property type="evidence" value="ECO:0007669"/>
    <property type="project" value="InterPro"/>
</dbReference>
<keyword evidence="8" id="KW-1278">Translocase</keyword>
<keyword evidence="7 11" id="KW-0067">ATP-binding</keyword>
<dbReference type="AlphaFoldDB" id="A0A285IK61"/>
<feature type="domain" description="ABC transporter" evidence="10">
    <location>
        <begin position="251"/>
        <end position="493"/>
    </location>
</feature>
<evidence type="ECO:0000256" key="3">
    <source>
        <dbReference type="ARBA" id="ARBA00022475"/>
    </source>
</evidence>
<dbReference type="EMBL" id="OBDZ01000052">
    <property type="protein sequence ID" value="SNY47486.1"/>
    <property type="molecule type" value="Genomic_DNA"/>
</dbReference>
<dbReference type="InterPro" id="IPR017871">
    <property type="entry name" value="ABC_transporter-like_CS"/>
</dbReference>
<dbReference type="GO" id="GO:0005886">
    <property type="term" value="C:plasma membrane"/>
    <property type="evidence" value="ECO:0007669"/>
    <property type="project" value="UniProtKB-SubCell"/>
</dbReference>
<dbReference type="InterPro" id="IPR050107">
    <property type="entry name" value="ABC_carbohydrate_import_ATPase"/>
</dbReference>
<keyword evidence="9" id="KW-0472">Membrane</keyword>
<dbReference type="InterPro" id="IPR003439">
    <property type="entry name" value="ABC_transporter-like_ATP-bd"/>
</dbReference>
<dbReference type="FunFam" id="3.40.50.300:FF:000127">
    <property type="entry name" value="Ribose import ATP-binding protein RbsA"/>
    <property type="match status" value="1"/>
</dbReference>
<evidence type="ECO:0000256" key="4">
    <source>
        <dbReference type="ARBA" id="ARBA00022597"/>
    </source>
</evidence>
<accession>A0A285IK61</accession>
<dbReference type="PROSITE" id="PS00211">
    <property type="entry name" value="ABC_TRANSPORTER_1"/>
    <property type="match status" value="1"/>
</dbReference>
<proteinExistence type="predicted"/>
<dbReference type="CDD" id="cd03215">
    <property type="entry name" value="ABC_Carb_Monos_II"/>
    <property type="match status" value="1"/>
</dbReference>
<keyword evidence="12" id="KW-1185">Reference proteome</keyword>
<keyword evidence="4" id="KW-0762">Sugar transport</keyword>
<protein>
    <submittedName>
        <fullName evidence="11">Monosaccharide ABC transporter ATP-binding protein, CUT2 family</fullName>
    </submittedName>
</protein>
<keyword evidence="3" id="KW-1003">Cell membrane</keyword>
<keyword evidence="5" id="KW-0677">Repeat</keyword>
<dbReference type="CDD" id="cd03216">
    <property type="entry name" value="ABC_Carb_Monos_I"/>
    <property type="match status" value="1"/>
</dbReference>
<name>A0A285IK61_9FIRM</name>
<dbReference type="Proteomes" id="UP000219573">
    <property type="component" value="Unassembled WGS sequence"/>
</dbReference>
<dbReference type="InterPro" id="IPR003593">
    <property type="entry name" value="AAA+_ATPase"/>
</dbReference>
<dbReference type="GO" id="GO:0005524">
    <property type="term" value="F:ATP binding"/>
    <property type="evidence" value="ECO:0007669"/>
    <property type="project" value="UniProtKB-KW"/>
</dbReference>
<evidence type="ECO:0000256" key="9">
    <source>
        <dbReference type="ARBA" id="ARBA00023136"/>
    </source>
</evidence>
<dbReference type="RefSeq" id="WP_216358861.1">
    <property type="nucleotide sequence ID" value="NZ_OBDZ01000052.1"/>
</dbReference>
<dbReference type="Pfam" id="PF00005">
    <property type="entry name" value="ABC_tran"/>
    <property type="match status" value="2"/>
</dbReference>
<dbReference type="PANTHER" id="PTHR43790:SF3">
    <property type="entry name" value="D-ALLOSE IMPORT ATP-BINDING PROTEIN ALSA-RELATED"/>
    <property type="match status" value="1"/>
</dbReference>
<reference evidence="12" key="1">
    <citation type="submission" date="2017-09" db="EMBL/GenBank/DDBJ databases">
        <authorList>
            <person name="Varghese N."/>
            <person name="Submissions S."/>
        </authorList>
    </citation>
    <scope>NUCLEOTIDE SEQUENCE [LARGE SCALE GENOMIC DNA]</scope>
    <source>
        <strain evidence="12">MSL47</strain>
    </source>
</reference>
<evidence type="ECO:0000313" key="12">
    <source>
        <dbReference type="Proteomes" id="UP000219573"/>
    </source>
</evidence>
<evidence type="ECO:0000256" key="1">
    <source>
        <dbReference type="ARBA" id="ARBA00004202"/>
    </source>
</evidence>
<keyword evidence="2" id="KW-0813">Transport</keyword>
<dbReference type="PROSITE" id="PS50893">
    <property type="entry name" value="ABC_TRANSPORTER_2"/>
    <property type="match status" value="2"/>
</dbReference>
<evidence type="ECO:0000256" key="6">
    <source>
        <dbReference type="ARBA" id="ARBA00022741"/>
    </source>
</evidence>
<dbReference type="PANTHER" id="PTHR43790">
    <property type="entry name" value="CARBOHYDRATE TRANSPORT ATP-BINDING PROTEIN MG119-RELATED"/>
    <property type="match status" value="1"/>
</dbReference>
<keyword evidence="6" id="KW-0547">Nucleotide-binding</keyword>
<evidence type="ECO:0000256" key="8">
    <source>
        <dbReference type="ARBA" id="ARBA00022967"/>
    </source>
</evidence>
<evidence type="ECO:0000259" key="10">
    <source>
        <dbReference type="PROSITE" id="PS50893"/>
    </source>
</evidence>
<dbReference type="SUPFAM" id="SSF52540">
    <property type="entry name" value="P-loop containing nucleoside triphosphate hydrolases"/>
    <property type="match status" value="2"/>
</dbReference>
<gene>
    <name evidence="11" type="ORF">SAMN06265827_1524</name>
</gene>